<dbReference type="InterPro" id="IPR036249">
    <property type="entry name" value="Thioredoxin-like_sf"/>
</dbReference>
<gene>
    <name evidence="6" type="ORF">GCM10009118_08140</name>
</gene>
<dbReference type="SUPFAM" id="SSF52833">
    <property type="entry name" value="Thioredoxin-like"/>
    <property type="match status" value="1"/>
</dbReference>
<dbReference type="EMBL" id="BAAAFH010000003">
    <property type="protein sequence ID" value="GAA0874406.1"/>
    <property type="molecule type" value="Genomic_DNA"/>
</dbReference>
<accession>A0ABN1MNF4</accession>
<dbReference type="Gene3D" id="2.60.120.200">
    <property type="match status" value="1"/>
</dbReference>
<reference evidence="6 7" key="1">
    <citation type="journal article" date="2019" name="Int. J. Syst. Evol. Microbiol.">
        <title>The Global Catalogue of Microorganisms (GCM) 10K type strain sequencing project: providing services to taxonomists for standard genome sequencing and annotation.</title>
        <authorList>
            <consortium name="The Broad Institute Genomics Platform"/>
            <consortium name="The Broad Institute Genome Sequencing Center for Infectious Disease"/>
            <person name="Wu L."/>
            <person name="Ma J."/>
        </authorList>
    </citation>
    <scope>NUCLEOTIDE SEQUENCE [LARGE SCALE GENOMIC DNA]</scope>
    <source>
        <strain evidence="6 7">JCM 16083</strain>
    </source>
</reference>
<keyword evidence="7" id="KW-1185">Reference proteome</keyword>
<feature type="domain" description="Cleaved adhesin" evidence="4">
    <location>
        <begin position="25"/>
        <end position="176"/>
    </location>
</feature>
<feature type="signal peptide" evidence="2">
    <location>
        <begin position="1"/>
        <end position="19"/>
    </location>
</feature>
<feature type="chain" id="PRO_5047319144" description="Thioredoxin domain-containing protein" evidence="2">
    <location>
        <begin position="20"/>
        <end position="538"/>
    </location>
</feature>
<dbReference type="Gene3D" id="3.40.30.10">
    <property type="entry name" value="Glutaredoxin"/>
    <property type="match status" value="1"/>
</dbReference>
<evidence type="ECO:0000313" key="7">
    <source>
        <dbReference type="Proteomes" id="UP001501126"/>
    </source>
</evidence>
<evidence type="ECO:0000259" key="5">
    <source>
        <dbReference type="Pfam" id="PF18962"/>
    </source>
</evidence>
<feature type="domain" description="Thioredoxin" evidence="3">
    <location>
        <begin position="306"/>
        <end position="361"/>
    </location>
</feature>
<dbReference type="NCBIfam" id="TIGR04183">
    <property type="entry name" value="Por_Secre_tail"/>
    <property type="match status" value="1"/>
</dbReference>
<dbReference type="InterPro" id="IPR011628">
    <property type="entry name" value="Cleaved_adhesin"/>
</dbReference>
<evidence type="ECO:0008006" key="8">
    <source>
        <dbReference type="Google" id="ProtNLM"/>
    </source>
</evidence>
<sequence>MKKFLCLLSGCALGISAQAQTYFSDDFSSGNLNNWTLVDSDGDGNDWYVLNFNDGIQNDHATSASYAGSALNPDNWMVSQAIDLTSATGTVFLTWKVYGQDQDWPAENYSVYVNTSSDVNTMITDGNAFTEVLTTSNGYMFRSIDISSHVGETVYIAFRHHNVSDEFRINLDDIEVMSVAANDLKVSNVLIDNSIEGDRTFQIIVTNNGTNPVSAFDLDWSFNGGSATTVSPTGLNLEFGDSYTIEVPVNGTVAANNIPFVATITTSDDDDSNNSLTQNFNIVLPIRQYIATDSHGEDFNLYNSLSSGQAIILDFMASWCGPCESSTPEISAMVQNNGSGEGRVQALAISVEQTDNNSVLNNLDWNGGFYSYPKFAYTAENNAQYYHYGVNHDFNSGGSIPFFVMICPNVTDPGRSEIVKVDVGYGNGMFVAYQSALDACPSATLSIDINEEELETTLSVYPNPAKESATVSFNADAENTSVEVINSLGQTVYSVELGSVMGQNEVNIPTSELAEGLYFVNVKNSNGSTATARLSVVK</sequence>
<evidence type="ECO:0000259" key="4">
    <source>
        <dbReference type="Pfam" id="PF07675"/>
    </source>
</evidence>
<feature type="domain" description="Secretion system C-terminal sorting" evidence="5">
    <location>
        <begin position="460"/>
        <end position="530"/>
    </location>
</feature>
<dbReference type="InterPro" id="IPR026444">
    <property type="entry name" value="Secre_tail"/>
</dbReference>
<dbReference type="RefSeq" id="WP_343785304.1">
    <property type="nucleotide sequence ID" value="NZ_BAAAFH010000003.1"/>
</dbReference>
<protein>
    <recommendedName>
        <fullName evidence="8">Thioredoxin domain-containing protein</fullName>
    </recommendedName>
</protein>
<evidence type="ECO:0000259" key="3">
    <source>
        <dbReference type="Pfam" id="PF00085"/>
    </source>
</evidence>
<proteinExistence type="predicted"/>
<dbReference type="NCBIfam" id="NF038128">
    <property type="entry name" value="choice_anch_J"/>
    <property type="match status" value="1"/>
</dbReference>
<name>A0ABN1MNF4_9FLAO</name>
<comment type="caution">
    <text evidence="6">The sequence shown here is derived from an EMBL/GenBank/DDBJ whole genome shotgun (WGS) entry which is preliminary data.</text>
</comment>
<dbReference type="InterPro" id="IPR013766">
    <property type="entry name" value="Thioredoxin_domain"/>
</dbReference>
<keyword evidence="1 2" id="KW-0732">Signal</keyword>
<dbReference type="Pfam" id="PF18962">
    <property type="entry name" value="Por_Secre_tail"/>
    <property type="match status" value="1"/>
</dbReference>
<evidence type="ECO:0000256" key="2">
    <source>
        <dbReference type="SAM" id="SignalP"/>
    </source>
</evidence>
<organism evidence="6 7">
    <name type="scientific">Wandonia haliotis</name>
    <dbReference type="NCBI Taxonomy" id="574963"/>
    <lineage>
        <taxon>Bacteria</taxon>
        <taxon>Pseudomonadati</taxon>
        <taxon>Bacteroidota</taxon>
        <taxon>Flavobacteriia</taxon>
        <taxon>Flavobacteriales</taxon>
        <taxon>Crocinitomicaceae</taxon>
        <taxon>Wandonia</taxon>
    </lineage>
</organism>
<evidence type="ECO:0000313" key="6">
    <source>
        <dbReference type="EMBL" id="GAA0874406.1"/>
    </source>
</evidence>
<evidence type="ECO:0000256" key="1">
    <source>
        <dbReference type="ARBA" id="ARBA00022729"/>
    </source>
</evidence>
<dbReference type="Pfam" id="PF00085">
    <property type="entry name" value="Thioredoxin"/>
    <property type="match status" value="1"/>
</dbReference>
<dbReference type="Pfam" id="PF07675">
    <property type="entry name" value="Cleaved_Adhesin"/>
    <property type="match status" value="1"/>
</dbReference>
<dbReference type="Proteomes" id="UP001501126">
    <property type="component" value="Unassembled WGS sequence"/>
</dbReference>